<evidence type="ECO:0000313" key="1">
    <source>
        <dbReference type="EMBL" id="KAJ2985606.1"/>
    </source>
</evidence>
<dbReference type="EMBL" id="JAPDGR010001076">
    <property type="protein sequence ID" value="KAJ2985606.1"/>
    <property type="molecule type" value="Genomic_DNA"/>
</dbReference>
<proteinExistence type="predicted"/>
<keyword evidence="2" id="KW-1185">Reference proteome</keyword>
<organism evidence="1 2">
    <name type="scientific">Xylaria curta</name>
    <dbReference type="NCBI Taxonomy" id="42375"/>
    <lineage>
        <taxon>Eukaryota</taxon>
        <taxon>Fungi</taxon>
        <taxon>Dikarya</taxon>
        <taxon>Ascomycota</taxon>
        <taxon>Pezizomycotina</taxon>
        <taxon>Sordariomycetes</taxon>
        <taxon>Xylariomycetidae</taxon>
        <taxon>Xylariales</taxon>
        <taxon>Xylariaceae</taxon>
        <taxon>Xylaria</taxon>
    </lineage>
</organism>
<accession>A0ACC1P1K2</accession>
<gene>
    <name evidence="1" type="ORF">NUW58_g5441</name>
</gene>
<evidence type="ECO:0000313" key="2">
    <source>
        <dbReference type="Proteomes" id="UP001143856"/>
    </source>
</evidence>
<sequence>MENSTQNVAIIGGGLAGMTMALTLYQLSIPCTVYEARSTHSASKTSSGAVMLSPNGLRILDGLGIYPELQRRSFPFEYVYYKDADEQTVDRYPLGDEALFGYKALRVYRQELLDILYDACFERKIAVHFNKKFSSVILENDTGVLIAFVDGSTATASLLIGADGIHSKVREYVAPSVQKKFMGMTAVTWETPTEQLRVPEDKYYKFPVTVLTSNGVFILAPQKPDGSAMLSGTQFPIEDQTRDGWDRLMADKQGLIDRVRKGMNMDAWPDIVKSAMEDIDADSLNMWMFYSIPRLERWTSEKRRVAILGDAAHAIPPTTGQGASQAFEDAMSLALLLSTLEKNAGIKWEEALDFWQKMRQDRIDDLIVLTKQLNNKRLPLEKQKLLGKGEVWVDESAENPDQMAWLYTPQIEDKVKAWADGKLREEIL</sequence>
<reference evidence="1" key="1">
    <citation type="submission" date="2022-10" db="EMBL/GenBank/DDBJ databases">
        <title>Genome Sequence of Xylaria curta.</title>
        <authorList>
            <person name="Buettner E."/>
        </authorList>
    </citation>
    <scope>NUCLEOTIDE SEQUENCE</scope>
    <source>
        <strain evidence="1">Babe10</strain>
    </source>
</reference>
<comment type="caution">
    <text evidence="1">The sequence shown here is derived from an EMBL/GenBank/DDBJ whole genome shotgun (WGS) entry which is preliminary data.</text>
</comment>
<name>A0ACC1P1K2_9PEZI</name>
<protein>
    <submittedName>
        <fullName evidence="1">Uncharacterized protein</fullName>
    </submittedName>
</protein>
<dbReference type="Proteomes" id="UP001143856">
    <property type="component" value="Unassembled WGS sequence"/>
</dbReference>